<evidence type="ECO:0000313" key="4">
    <source>
        <dbReference type="Proteomes" id="UP001388673"/>
    </source>
</evidence>
<comment type="caution">
    <text evidence="3">The sequence shown here is derived from an EMBL/GenBank/DDBJ whole genome shotgun (WGS) entry which is preliminary data.</text>
</comment>
<feature type="transmembrane region" description="Helical" evidence="2">
    <location>
        <begin position="149"/>
        <end position="168"/>
    </location>
</feature>
<gene>
    <name evidence="3" type="ORF">IAR55_001641</name>
</gene>
<name>A0AAW0Z2L6_9TREE</name>
<feature type="compositionally biased region" description="Polar residues" evidence="1">
    <location>
        <begin position="231"/>
        <end position="240"/>
    </location>
</feature>
<dbReference type="Proteomes" id="UP001388673">
    <property type="component" value="Unassembled WGS sequence"/>
</dbReference>
<feature type="compositionally biased region" description="Basic and acidic residues" evidence="1">
    <location>
        <begin position="289"/>
        <end position="303"/>
    </location>
</feature>
<feature type="compositionally biased region" description="Basic and acidic residues" evidence="1">
    <location>
        <begin position="323"/>
        <end position="342"/>
    </location>
</feature>
<feature type="compositionally biased region" description="Polar residues" evidence="1">
    <location>
        <begin position="196"/>
        <end position="206"/>
    </location>
</feature>
<reference evidence="3 4" key="1">
    <citation type="journal article" date="2024" name="bioRxiv">
        <title>Comparative genomics of Cryptococcus and Kwoniella reveals pathogenesis evolution and contrasting karyotype dynamics via intercentromeric recombination or chromosome fusion.</title>
        <authorList>
            <person name="Coelho M.A."/>
            <person name="David-Palma M."/>
            <person name="Shea T."/>
            <person name="Bowers K."/>
            <person name="McGinley-Smith S."/>
            <person name="Mohammad A.W."/>
            <person name="Gnirke A."/>
            <person name="Yurkov A.M."/>
            <person name="Nowrousian M."/>
            <person name="Sun S."/>
            <person name="Cuomo C.A."/>
            <person name="Heitman J."/>
        </authorList>
    </citation>
    <scope>NUCLEOTIDE SEQUENCE [LARGE SCALE GENOMIC DNA]</scope>
    <source>
        <strain evidence="3 4">CBS 13917</strain>
    </source>
</reference>
<dbReference type="GeneID" id="92178900"/>
<dbReference type="AlphaFoldDB" id="A0AAW0Z2L6"/>
<feature type="compositionally biased region" description="Polar residues" evidence="1">
    <location>
        <begin position="250"/>
        <end position="268"/>
    </location>
</feature>
<keyword evidence="2" id="KW-0812">Transmembrane</keyword>
<evidence type="ECO:0000256" key="2">
    <source>
        <dbReference type="SAM" id="Phobius"/>
    </source>
</evidence>
<feature type="compositionally biased region" description="Low complexity" evidence="1">
    <location>
        <begin position="370"/>
        <end position="379"/>
    </location>
</feature>
<proteinExistence type="predicted"/>
<keyword evidence="2" id="KW-1133">Transmembrane helix</keyword>
<evidence type="ECO:0000313" key="3">
    <source>
        <dbReference type="EMBL" id="KAK8864393.1"/>
    </source>
</evidence>
<feature type="compositionally biased region" description="Acidic residues" evidence="1">
    <location>
        <begin position="380"/>
        <end position="392"/>
    </location>
</feature>
<feature type="compositionally biased region" description="Basic residues" evidence="1">
    <location>
        <begin position="185"/>
        <end position="195"/>
    </location>
</feature>
<feature type="region of interest" description="Disordered" evidence="1">
    <location>
        <begin position="450"/>
        <end position="480"/>
    </location>
</feature>
<feature type="compositionally biased region" description="Low complexity" evidence="1">
    <location>
        <begin position="393"/>
        <end position="402"/>
    </location>
</feature>
<feature type="compositionally biased region" description="Acidic residues" evidence="1">
    <location>
        <begin position="304"/>
        <end position="315"/>
    </location>
</feature>
<dbReference type="RefSeq" id="XP_066804689.1">
    <property type="nucleotide sequence ID" value="XM_066944766.1"/>
</dbReference>
<feature type="compositionally biased region" description="Polar residues" evidence="1">
    <location>
        <begin position="348"/>
        <end position="357"/>
    </location>
</feature>
<feature type="region of interest" description="Disordered" evidence="1">
    <location>
        <begin position="179"/>
        <end position="413"/>
    </location>
</feature>
<evidence type="ECO:0000256" key="1">
    <source>
        <dbReference type="SAM" id="MobiDB-lite"/>
    </source>
</evidence>
<protein>
    <submittedName>
        <fullName evidence="3">Uncharacterized protein</fullName>
    </submittedName>
</protein>
<keyword evidence="4" id="KW-1185">Reference proteome</keyword>
<dbReference type="EMBL" id="JBCAWK010000003">
    <property type="protein sequence ID" value="KAK8864393.1"/>
    <property type="molecule type" value="Genomic_DNA"/>
</dbReference>
<accession>A0AAW0Z2L6</accession>
<feature type="compositionally biased region" description="Basic and acidic residues" evidence="1">
    <location>
        <begin position="271"/>
        <end position="280"/>
    </location>
</feature>
<keyword evidence="2" id="KW-0472">Membrane</keyword>
<dbReference type="KEGG" id="kne:92178900"/>
<organism evidence="3 4">
    <name type="scientific">Kwoniella newhampshirensis</name>
    <dbReference type="NCBI Taxonomy" id="1651941"/>
    <lineage>
        <taxon>Eukaryota</taxon>
        <taxon>Fungi</taxon>
        <taxon>Dikarya</taxon>
        <taxon>Basidiomycota</taxon>
        <taxon>Agaricomycotina</taxon>
        <taxon>Tremellomycetes</taxon>
        <taxon>Tremellales</taxon>
        <taxon>Cryptococcaceae</taxon>
        <taxon>Kwoniella</taxon>
    </lineage>
</organism>
<sequence>MSRDRSSSMISISTPILTSTPNHRARIASTRPRRPDVISSKRQIRLRHPYPLLILATLDGINTLYHLLLSDGTFTLDRSIVIALSRAGILLGVGSTRRWRSKGYWAILACGVSLGESVWEVCESVMGDVGPGDKSEDRGGGSGRGDKRFLLVSSLFAILEYLLYLLLLRLSPPHRPAPHSLRLPSHTHNHTHTRRQSSLSPSTPFSTRVYHPKPHTPTTRNTNRGEHGVVTPSQSLQAAKNTRGIHSRHVSSGTTRDSTSVSICTTVFGTEDGRRPRENDGDVFSLGPDEPRGGSDVEIRQEYNEDDHIDDEEDSSYPRHRRRDSDDHNLHGQAHHDRRLDGQDEYQSRSNSESSHGQEQDVLAGDYQDDISSSFSSSSETDEDEDDDDDDISSISTSSIIDLPPPLSPSTIPLSLSHPVIQTSHSIASHLSTAVAAAPLFGAVVRRSQSARALGRSSEPDGTPDAEVDVERGGYGTFRG</sequence>